<dbReference type="GO" id="GO:0005634">
    <property type="term" value="C:nucleus"/>
    <property type="evidence" value="ECO:0007669"/>
    <property type="project" value="UniProtKB-SubCell"/>
</dbReference>
<feature type="compositionally biased region" description="Low complexity" evidence="3">
    <location>
        <begin position="213"/>
        <end position="222"/>
    </location>
</feature>
<feature type="domain" description="Chromo" evidence="4">
    <location>
        <begin position="49"/>
        <end position="107"/>
    </location>
</feature>
<evidence type="ECO:0000259" key="4">
    <source>
        <dbReference type="PROSITE" id="PS50013"/>
    </source>
</evidence>
<dbReference type="VEuPathDB" id="FungiDB:RhiirFUN_010993"/>
<dbReference type="PROSITE" id="PS00598">
    <property type="entry name" value="CHROMO_1"/>
    <property type="match status" value="1"/>
</dbReference>
<evidence type="ECO:0000313" key="6">
    <source>
        <dbReference type="Proteomes" id="UP000684084"/>
    </source>
</evidence>
<dbReference type="InterPro" id="IPR008251">
    <property type="entry name" value="Chromo_shadow_dom"/>
</dbReference>
<feature type="compositionally biased region" description="Polar residues" evidence="3">
    <location>
        <begin position="200"/>
        <end position="212"/>
    </location>
</feature>
<accession>A0A915ZF65</accession>
<dbReference type="EMBL" id="CAGKOT010000033">
    <property type="protein sequence ID" value="CAB5374580.1"/>
    <property type="molecule type" value="Genomic_DNA"/>
</dbReference>
<dbReference type="InterPro" id="IPR051219">
    <property type="entry name" value="Heterochromatin_chromo-domain"/>
</dbReference>
<dbReference type="CDD" id="cd00024">
    <property type="entry name" value="CD_CSD"/>
    <property type="match status" value="1"/>
</dbReference>
<evidence type="ECO:0000256" key="3">
    <source>
        <dbReference type="SAM" id="MobiDB-lite"/>
    </source>
</evidence>
<dbReference type="InterPro" id="IPR023779">
    <property type="entry name" value="Chromodomain_CS"/>
</dbReference>
<dbReference type="Pfam" id="PF01393">
    <property type="entry name" value="Chromo_shadow"/>
    <property type="match status" value="1"/>
</dbReference>
<dbReference type="OrthoDB" id="433924at2759"/>
<dbReference type="GO" id="GO:0000792">
    <property type="term" value="C:heterochromatin"/>
    <property type="evidence" value="ECO:0007669"/>
    <property type="project" value="UniProtKB-ARBA"/>
</dbReference>
<dbReference type="SMART" id="SM00300">
    <property type="entry name" value="ChSh"/>
    <property type="match status" value="1"/>
</dbReference>
<dbReference type="InterPro" id="IPR000953">
    <property type="entry name" value="Chromo/chromo_shadow_dom"/>
</dbReference>
<proteinExistence type="predicted"/>
<dbReference type="PANTHER" id="PTHR22812">
    <property type="entry name" value="CHROMOBOX PROTEIN"/>
    <property type="match status" value="1"/>
</dbReference>
<name>A0A915ZF65_9GLOM</name>
<comment type="caution">
    <text evidence="5">The sequence shown here is derived from an EMBL/GenBank/DDBJ whole genome shotgun (WGS) entry which is preliminary data.</text>
</comment>
<comment type="subcellular location">
    <subcellularLocation>
        <location evidence="1">Nucleus</location>
    </subcellularLocation>
</comment>
<sequence length="337" mass="39696">MSINPLFLGGDIIDLECIEQNTRKENLDRVVEQYIIDDDECENESVKEYTVEKVLEHRFKKGKLQYLLKWKGWSSEYNTWENHTNVFADKLIKKYWKKVDLERRSRKSPSLEIEIEIKNDFNESLQSKKINNYCDANENDKSPHFLDSSSSTKSRYQRRINCDILNVDDSSDENTISNSNPARNITAENIYPNKRDQSEQETSTTSKLTARPSSSTVAQSSQTQLYPPPIFLQRIKPSLMKELLDPEIRDPKESLNWDEDSIDIEFLELNDQGIIVGYLNWKSGSRSRHLLEELHAKCPQKMLEFYKKNIRFELENENKGYKALQKFNSTRRTMTRW</sequence>
<feature type="compositionally biased region" description="Polar residues" evidence="3">
    <location>
        <begin position="173"/>
        <end position="187"/>
    </location>
</feature>
<dbReference type="Proteomes" id="UP000684084">
    <property type="component" value="Unassembled WGS sequence"/>
</dbReference>
<evidence type="ECO:0000313" key="5">
    <source>
        <dbReference type="EMBL" id="CAB5374580.1"/>
    </source>
</evidence>
<organism evidence="5 6">
    <name type="scientific">Rhizophagus irregularis</name>
    <dbReference type="NCBI Taxonomy" id="588596"/>
    <lineage>
        <taxon>Eukaryota</taxon>
        <taxon>Fungi</taxon>
        <taxon>Fungi incertae sedis</taxon>
        <taxon>Mucoromycota</taxon>
        <taxon>Glomeromycotina</taxon>
        <taxon>Glomeromycetes</taxon>
        <taxon>Glomerales</taxon>
        <taxon>Glomeraceae</taxon>
        <taxon>Rhizophagus</taxon>
    </lineage>
</organism>
<protein>
    <recommendedName>
        <fullName evidence="4">Chromo domain-containing protein</fullName>
    </recommendedName>
</protein>
<keyword evidence="2" id="KW-0539">Nucleus</keyword>
<dbReference type="Pfam" id="PF00385">
    <property type="entry name" value="Chromo"/>
    <property type="match status" value="1"/>
</dbReference>
<reference evidence="5" key="1">
    <citation type="submission" date="2020-05" db="EMBL/GenBank/DDBJ databases">
        <authorList>
            <person name="Rincon C."/>
            <person name="Sanders R I."/>
            <person name="Robbins C."/>
            <person name="Chaturvedi A."/>
        </authorList>
    </citation>
    <scope>NUCLEOTIDE SEQUENCE</scope>
    <source>
        <strain evidence="5">CHB12</strain>
    </source>
</reference>
<dbReference type="AlphaFoldDB" id="A0A915ZF65"/>
<dbReference type="PROSITE" id="PS50013">
    <property type="entry name" value="CHROMO_2"/>
    <property type="match status" value="1"/>
</dbReference>
<dbReference type="SMART" id="SM00298">
    <property type="entry name" value="CHROMO"/>
    <property type="match status" value="1"/>
</dbReference>
<dbReference type="InterPro" id="IPR023780">
    <property type="entry name" value="Chromo_domain"/>
</dbReference>
<evidence type="ECO:0000256" key="1">
    <source>
        <dbReference type="ARBA" id="ARBA00004123"/>
    </source>
</evidence>
<evidence type="ECO:0000256" key="2">
    <source>
        <dbReference type="ARBA" id="ARBA00023242"/>
    </source>
</evidence>
<feature type="region of interest" description="Disordered" evidence="3">
    <location>
        <begin position="168"/>
        <end position="222"/>
    </location>
</feature>
<gene>
    <name evidence="5" type="ORF">CHRIB12_LOCUS14514</name>
</gene>